<organism evidence="2 3">
    <name type="scientific">Deinococcus ficus</name>
    <dbReference type="NCBI Taxonomy" id="317577"/>
    <lineage>
        <taxon>Bacteria</taxon>
        <taxon>Thermotogati</taxon>
        <taxon>Deinococcota</taxon>
        <taxon>Deinococci</taxon>
        <taxon>Deinococcales</taxon>
        <taxon>Deinococcaceae</taxon>
        <taxon>Deinococcus</taxon>
    </lineage>
</organism>
<name>A0A221T2C6_9DEIO</name>
<dbReference type="Pfam" id="PF13401">
    <property type="entry name" value="AAA_22"/>
    <property type="match status" value="1"/>
</dbReference>
<evidence type="ECO:0000259" key="1">
    <source>
        <dbReference type="SMART" id="SM01043"/>
    </source>
</evidence>
<dbReference type="Pfam" id="PF25873">
    <property type="entry name" value="WHD_MalT"/>
    <property type="match status" value="1"/>
</dbReference>
<feature type="domain" description="Bacterial transcriptional activator" evidence="1">
    <location>
        <begin position="870"/>
        <end position="1002"/>
    </location>
</feature>
<keyword evidence="3" id="KW-1185">Reference proteome</keyword>
<dbReference type="Proteomes" id="UP000259030">
    <property type="component" value="Plasmid pDFI2"/>
</dbReference>
<dbReference type="PANTHER" id="PTHR35807">
    <property type="entry name" value="TRANSCRIPTIONAL REGULATOR REDD-RELATED"/>
    <property type="match status" value="1"/>
</dbReference>
<dbReference type="InterPro" id="IPR049945">
    <property type="entry name" value="AAA_22"/>
</dbReference>
<dbReference type="InterPro" id="IPR005158">
    <property type="entry name" value="BTAD"/>
</dbReference>
<dbReference type="GO" id="GO:0016887">
    <property type="term" value="F:ATP hydrolysis activity"/>
    <property type="evidence" value="ECO:0007669"/>
    <property type="project" value="InterPro"/>
</dbReference>
<dbReference type="InterPro" id="IPR059106">
    <property type="entry name" value="WHD_MalT"/>
</dbReference>
<dbReference type="KEGG" id="dfc:DFI_17920"/>
<evidence type="ECO:0000313" key="3">
    <source>
        <dbReference type="Proteomes" id="UP000259030"/>
    </source>
</evidence>
<gene>
    <name evidence="2" type="ORF">DFI_17920</name>
</gene>
<dbReference type="EMBL" id="CP021083">
    <property type="protein sequence ID" value="ASN83053.1"/>
    <property type="molecule type" value="Genomic_DNA"/>
</dbReference>
<dbReference type="RefSeq" id="WP_027462264.1">
    <property type="nucleotide sequence ID" value="NZ_CP021083.1"/>
</dbReference>
<dbReference type="Gene3D" id="1.10.10.10">
    <property type="entry name" value="Winged helix-like DNA-binding domain superfamily/Winged helix DNA-binding domain"/>
    <property type="match status" value="1"/>
</dbReference>
<dbReference type="AlphaFoldDB" id="A0A221T2C6"/>
<dbReference type="STRING" id="317577.GCA_000419625_03315"/>
<dbReference type="SUPFAM" id="SSF48452">
    <property type="entry name" value="TPR-like"/>
    <property type="match status" value="1"/>
</dbReference>
<geneLocation type="plasmid" evidence="3">
    <name>pdfi2</name>
</geneLocation>
<accession>A0A221T2C6</accession>
<dbReference type="SMART" id="SM01043">
    <property type="entry name" value="BTAD"/>
    <property type="match status" value="1"/>
</dbReference>
<sequence length="1003" mass="105754">MAPSWRELTSARRARWPVVRGALTRPRLHAPDGAQVITVVAPAGYSKTTTLATADLRDARAWLTLDADDADPQVFVAGLSLAVEQLPGGHGPAALMDAGTPPRRVAAKVADVLDASRALLVIDEAHHLGGGLLDELLRELLDCGQGQVALLSRVPLSLTELTRLDAAGVLAALGVEDLTFTPEELGALFAAQGVTLSRPDLQHAHALTEGWPIAVRYLAQACAQGRVQLARLSDLDGGPQLATLFTYLAQEVLGPLDPALRDVLVSGSLFEDLTPALLRDVLGLDTGGELLEALSRSGTFLTRQGEGAYRAHPLLRAHLRAQLPPGEVVALAARGAAHHEALGHPRRAMAAHFLAGNTDRAAALLIRHGPDWLRAGRLSLVEKALERLPAAAWTAEVHALSGDRHRLASRYPAALHDYARSGDLQRALGEAQVALDTVQPDLGWDALARAEALAAAHPEGAAMLAQVRRMRAENLLNAGRLAEATALEPDLQRSARYALRSGDLDRALQMADDAARGEVGGARAAQNHREGLLLSSLLHAATGAADLASARARDGLREGERLDSPFVRALALARLGHADLTVGALDSAQAHYEAAQATAQPVTQRLQTEALMGLAYLAERRGEPGRARDLHEQALAASMGDAYMRGLLHLMYALAALHAGHPDAGRWAAARAAFLACGDAFGLAAVALGEAASLPAGTVTAPEAAQAAARYPFLLTRRALSSPFPEGPRRAQLLARLAADHPALREALLSLAAALGYAQLPLPTDTPGFSVQVQVLGRVAVTRLGEGRPRDWGRAKARDLLLLLAAHVDGVPREQAQELLFPDADPGVGERNFRVTLHALGQVLEEGAPSGVFLERGDWVRLRGGPDLHVDLWAAQRQLQLPAGTPGRLDALLELPGALADSELPPVQEVAAAYAAQLPDALCAEALLAVQEGQVERAVGAAGAVLALDPAHEPAARLLMRLHKGRGHGAAARRVYAQLEVALRELGLTPSDETAALAGRLLG</sequence>
<proteinExistence type="predicted"/>
<protein>
    <submittedName>
        <fullName evidence="2">Transcriptional regulator</fullName>
    </submittedName>
</protein>
<dbReference type="InterPro" id="IPR051677">
    <property type="entry name" value="AfsR-DnrI-RedD_regulator"/>
</dbReference>
<dbReference type="InterPro" id="IPR036388">
    <property type="entry name" value="WH-like_DNA-bd_sf"/>
</dbReference>
<dbReference type="Gene3D" id="1.25.40.10">
    <property type="entry name" value="Tetratricopeptide repeat domain"/>
    <property type="match status" value="1"/>
</dbReference>
<dbReference type="InterPro" id="IPR011990">
    <property type="entry name" value="TPR-like_helical_dom_sf"/>
</dbReference>
<keyword evidence="2" id="KW-0614">Plasmid</keyword>
<dbReference type="PANTHER" id="PTHR35807:SF2">
    <property type="entry name" value="TRANSCRIPTIONAL ACTIVATOR DOMAIN"/>
    <property type="match status" value="1"/>
</dbReference>
<reference evidence="2 3" key="1">
    <citation type="submission" date="2017-05" db="EMBL/GenBank/DDBJ databases">
        <title>The complete genome sequence of Deinococcus ficus isolated from the rhizosphere of the Ficus religiosa L. in Taiwan.</title>
        <authorList>
            <person name="Wu K.-M."/>
            <person name="Liao T.-L."/>
            <person name="Liu Y.-M."/>
            <person name="Young C.-C."/>
            <person name="Tsai S.-F."/>
        </authorList>
    </citation>
    <scope>NUCLEOTIDE SEQUENCE [LARGE SCALE GENOMIC DNA]</scope>
    <source>
        <strain evidence="2 3">CC-FR2-10</strain>
        <plasmid evidence="3">pdfi2</plasmid>
    </source>
</reference>
<evidence type="ECO:0000313" key="2">
    <source>
        <dbReference type="EMBL" id="ASN83053.1"/>
    </source>
</evidence>